<gene>
    <name evidence="5" type="ORF">AB6A40_011183</name>
</gene>
<keyword evidence="4" id="KW-0732">Signal</keyword>
<name>A0ABD6F1A3_9BILA</name>
<comment type="caution">
    <text evidence="5">The sequence shown here is derived from an EMBL/GenBank/DDBJ whole genome shotgun (WGS) entry which is preliminary data.</text>
</comment>
<reference evidence="5 6" key="1">
    <citation type="submission" date="2024-08" db="EMBL/GenBank/DDBJ databases">
        <title>Gnathostoma spinigerum genome.</title>
        <authorList>
            <person name="Gonzalez-Bertolin B."/>
            <person name="Monzon S."/>
            <person name="Zaballos A."/>
            <person name="Jimenez P."/>
            <person name="Dekumyoy P."/>
            <person name="Varona S."/>
            <person name="Cuesta I."/>
            <person name="Sumanam S."/>
            <person name="Adisakwattana P."/>
            <person name="Gasser R.B."/>
            <person name="Hernandez-Gonzalez A."/>
            <person name="Young N.D."/>
            <person name="Perteguer M.J."/>
        </authorList>
    </citation>
    <scope>NUCLEOTIDE SEQUENCE [LARGE SCALE GENOMIC DNA]</scope>
    <source>
        <strain evidence="5">AL3</strain>
        <tissue evidence="5">Liver</tissue>
    </source>
</reference>
<comment type="similarity">
    <text evidence="2">Belongs to the band 7/mec-2 family.</text>
</comment>
<proteinExistence type="inferred from homology"/>
<keyword evidence="6" id="KW-1185">Reference proteome</keyword>
<evidence type="ECO:0000256" key="4">
    <source>
        <dbReference type="SAM" id="SignalP"/>
    </source>
</evidence>
<organism evidence="5 6">
    <name type="scientific">Gnathostoma spinigerum</name>
    <dbReference type="NCBI Taxonomy" id="75299"/>
    <lineage>
        <taxon>Eukaryota</taxon>
        <taxon>Metazoa</taxon>
        <taxon>Ecdysozoa</taxon>
        <taxon>Nematoda</taxon>
        <taxon>Chromadorea</taxon>
        <taxon>Rhabditida</taxon>
        <taxon>Spirurina</taxon>
        <taxon>Gnathostomatomorpha</taxon>
        <taxon>Gnathostomatoidea</taxon>
        <taxon>Gnathostomatidae</taxon>
        <taxon>Gnathostoma</taxon>
    </lineage>
</organism>
<dbReference type="InterPro" id="IPR033294">
    <property type="entry name" value="Erlin1/2"/>
</dbReference>
<evidence type="ECO:0000313" key="6">
    <source>
        <dbReference type="Proteomes" id="UP001608902"/>
    </source>
</evidence>
<dbReference type="EMBL" id="JBGFUD010017872">
    <property type="protein sequence ID" value="MFH4984474.1"/>
    <property type="molecule type" value="Genomic_DNA"/>
</dbReference>
<accession>A0ABD6F1A3</accession>
<dbReference type="PANTHER" id="PTHR15351">
    <property type="entry name" value="ERLIN (ER LIPID RAFT ASSOCIATED PROTEIN) HOMOLOG"/>
    <property type="match status" value="1"/>
</dbReference>
<feature type="non-terminal residue" evidence="5">
    <location>
        <position position="1"/>
    </location>
</feature>
<feature type="chain" id="PRO_5044795750" description="Prohibitin" evidence="4">
    <location>
        <begin position="31"/>
        <end position="87"/>
    </location>
</feature>
<feature type="signal peptide" evidence="4">
    <location>
        <begin position="1"/>
        <end position="30"/>
    </location>
</feature>
<protein>
    <recommendedName>
        <fullName evidence="7">Prohibitin</fullName>
    </recommendedName>
</protein>
<evidence type="ECO:0000256" key="1">
    <source>
        <dbReference type="ARBA" id="ARBA00004167"/>
    </source>
</evidence>
<dbReference type="AlphaFoldDB" id="A0ABD6F1A3"/>
<dbReference type="GO" id="GO:0016020">
    <property type="term" value="C:membrane"/>
    <property type="evidence" value="ECO:0007669"/>
    <property type="project" value="UniProtKB-SubCell"/>
</dbReference>
<dbReference type="Proteomes" id="UP001608902">
    <property type="component" value="Unassembled WGS sequence"/>
</dbReference>
<evidence type="ECO:0000256" key="3">
    <source>
        <dbReference type="ARBA" id="ARBA00023136"/>
    </source>
</evidence>
<keyword evidence="3" id="KW-0472">Membrane</keyword>
<sequence length="87" mass="10001">LRLFFIFSSNGHFLSLIIIALSLFIDESHLAREVARADAEFYSKKKQAEGNALLLTREYLELKEIEAVANNNKIYYGSDIPNVFFRS</sequence>
<evidence type="ECO:0000256" key="2">
    <source>
        <dbReference type="ARBA" id="ARBA00008164"/>
    </source>
</evidence>
<dbReference type="PANTHER" id="PTHR15351:SF3">
    <property type="entry name" value="ERLIN"/>
    <property type="match status" value="1"/>
</dbReference>
<comment type="subcellular location">
    <subcellularLocation>
        <location evidence="1">Membrane</location>
        <topology evidence="1">Single-pass membrane protein</topology>
    </subcellularLocation>
</comment>
<evidence type="ECO:0008006" key="7">
    <source>
        <dbReference type="Google" id="ProtNLM"/>
    </source>
</evidence>
<evidence type="ECO:0000313" key="5">
    <source>
        <dbReference type="EMBL" id="MFH4984474.1"/>
    </source>
</evidence>